<dbReference type="AlphaFoldDB" id="A0A0A1TEL5"/>
<dbReference type="EMBL" id="CDHN01000002">
    <property type="protein sequence ID" value="CEJ88369.1"/>
    <property type="molecule type" value="Genomic_DNA"/>
</dbReference>
<keyword evidence="2" id="KW-1185">Reference proteome</keyword>
<proteinExistence type="predicted"/>
<protein>
    <recommendedName>
        <fullName evidence="3">Extracellular membrane protein CFEM domain-containing protein</fullName>
    </recommendedName>
</protein>
<dbReference type="HOGENOM" id="CLU_2293650_0_0_1"/>
<evidence type="ECO:0000313" key="2">
    <source>
        <dbReference type="Proteomes" id="UP000039046"/>
    </source>
</evidence>
<evidence type="ECO:0000313" key="1">
    <source>
        <dbReference type="EMBL" id="CEJ88369.1"/>
    </source>
</evidence>
<name>A0A0A1TEL5_9HYPO</name>
<organism evidence="1 2">
    <name type="scientific">[Torrubiella] hemipterigena</name>
    <dbReference type="NCBI Taxonomy" id="1531966"/>
    <lineage>
        <taxon>Eukaryota</taxon>
        <taxon>Fungi</taxon>
        <taxon>Dikarya</taxon>
        <taxon>Ascomycota</taxon>
        <taxon>Pezizomycotina</taxon>
        <taxon>Sordariomycetes</taxon>
        <taxon>Hypocreomycetidae</taxon>
        <taxon>Hypocreales</taxon>
        <taxon>Clavicipitaceae</taxon>
        <taxon>Clavicipitaceae incertae sedis</taxon>
        <taxon>'Torrubiella' clade</taxon>
    </lineage>
</organism>
<dbReference type="Proteomes" id="UP000039046">
    <property type="component" value="Unassembled WGS sequence"/>
</dbReference>
<evidence type="ECO:0008006" key="3">
    <source>
        <dbReference type="Google" id="ProtNLM"/>
    </source>
</evidence>
<accession>A0A0A1TEL5</accession>
<gene>
    <name evidence="1" type="ORF">VHEMI04700</name>
</gene>
<sequence length="101" mass="11484">MAFCKPGFVKNCLSPATIPDKCSTCLTKVEKGCSGAWGSDEFMDCFCRVDSTEYSNLEFCVYYDPNECRNYAYQIMGAYAKSCASWKERQQPKICPQELPR</sequence>
<reference evidence="1 2" key="1">
    <citation type="journal article" date="2015" name="Genome Announc.">
        <title>Draft Genome Sequence and Gene Annotation of the Entomopathogenic Fungus Verticillium hemipterigenum.</title>
        <authorList>
            <person name="Horn F."/>
            <person name="Habel A."/>
            <person name="Scharf D.H."/>
            <person name="Dworschak J."/>
            <person name="Brakhage A.A."/>
            <person name="Guthke R."/>
            <person name="Hertweck C."/>
            <person name="Linde J."/>
        </authorList>
    </citation>
    <scope>NUCLEOTIDE SEQUENCE [LARGE SCALE GENOMIC DNA]</scope>
</reference>